<feature type="non-terminal residue" evidence="1">
    <location>
        <position position="1"/>
    </location>
</feature>
<evidence type="ECO:0000313" key="1">
    <source>
        <dbReference type="EMBL" id="MEQ2249895.1"/>
    </source>
</evidence>
<accession>A0ABV0UXU2</accession>
<reference evidence="1 2" key="1">
    <citation type="submission" date="2021-06" db="EMBL/GenBank/DDBJ databases">
        <authorList>
            <person name="Palmer J.M."/>
        </authorList>
    </citation>
    <scope>NUCLEOTIDE SEQUENCE [LARGE SCALE GENOMIC DNA]</scope>
    <source>
        <strain evidence="2">if_2019</strain>
        <tissue evidence="1">Muscle</tissue>
    </source>
</reference>
<comment type="caution">
    <text evidence="1">The sequence shown here is derived from an EMBL/GenBank/DDBJ whole genome shotgun (WGS) entry which is preliminary data.</text>
</comment>
<dbReference type="EMBL" id="JAHRIQ010087241">
    <property type="protein sequence ID" value="MEQ2249895.1"/>
    <property type="molecule type" value="Genomic_DNA"/>
</dbReference>
<name>A0ABV0UXU2_9TELE</name>
<keyword evidence="2" id="KW-1185">Reference proteome</keyword>
<feature type="non-terminal residue" evidence="1">
    <location>
        <position position="63"/>
    </location>
</feature>
<organism evidence="1 2">
    <name type="scientific">Ilyodon furcidens</name>
    <name type="common">goldbreast splitfin</name>
    <dbReference type="NCBI Taxonomy" id="33524"/>
    <lineage>
        <taxon>Eukaryota</taxon>
        <taxon>Metazoa</taxon>
        <taxon>Chordata</taxon>
        <taxon>Craniata</taxon>
        <taxon>Vertebrata</taxon>
        <taxon>Euteleostomi</taxon>
        <taxon>Actinopterygii</taxon>
        <taxon>Neopterygii</taxon>
        <taxon>Teleostei</taxon>
        <taxon>Neoteleostei</taxon>
        <taxon>Acanthomorphata</taxon>
        <taxon>Ovalentaria</taxon>
        <taxon>Atherinomorphae</taxon>
        <taxon>Cyprinodontiformes</taxon>
        <taxon>Goodeidae</taxon>
        <taxon>Ilyodon</taxon>
    </lineage>
</organism>
<gene>
    <name evidence="1" type="ORF">ILYODFUR_034333</name>
</gene>
<proteinExistence type="predicted"/>
<evidence type="ECO:0000313" key="2">
    <source>
        <dbReference type="Proteomes" id="UP001482620"/>
    </source>
</evidence>
<protein>
    <submittedName>
        <fullName evidence="1">Uncharacterized protein</fullName>
    </submittedName>
</protein>
<sequence>TFPNLGVEEIFENGSRWEEAAEHHHPRLWVHVHVHCFSDMWKHRANCYQELQQHRVSWERLHQ</sequence>
<dbReference type="Proteomes" id="UP001482620">
    <property type="component" value="Unassembled WGS sequence"/>
</dbReference>